<reference evidence="2" key="1">
    <citation type="submission" date="2021-01" db="EMBL/GenBank/DDBJ databases">
        <authorList>
            <consortium name="Genoscope - CEA"/>
            <person name="William W."/>
        </authorList>
    </citation>
    <scope>NUCLEOTIDE SEQUENCE</scope>
</reference>
<evidence type="ECO:0000313" key="3">
    <source>
        <dbReference type="Proteomes" id="UP000689195"/>
    </source>
</evidence>
<dbReference type="AlphaFoldDB" id="A0A8S1SNI7"/>
<name>A0A8S1SNI7_9CILI</name>
<dbReference type="Pfam" id="PF00443">
    <property type="entry name" value="UCH"/>
    <property type="match status" value="1"/>
</dbReference>
<dbReference type="InterPro" id="IPR050164">
    <property type="entry name" value="Peptidase_C19"/>
</dbReference>
<dbReference type="PANTHER" id="PTHR24006:SF827">
    <property type="entry name" value="UBIQUITIN CARBOXYL-TERMINAL HYDROLASE 34"/>
    <property type="match status" value="1"/>
</dbReference>
<organism evidence="2 3">
    <name type="scientific">Paramecium pentaurelia</name>
    <dbReference type="NCBI Taxonomy" id="43138"/>
    <lineage>
        <taxon>Eukaryota</taxon>
        <taxon>Sar</taxon>
        <taxon>Alveolata</taxon>
        <taxon>Ciliophora</taxon>
        <taxon>Intramacronucleata</taxon>
        <taxon>Oligohymenophorea</taxon>
        <taxon>Peniculida</taxon>
        <taxon>Parameciidae</taxon>
        <taxon>Paramecium</taxon>
    </lineage>
</organism>
<proteinExistence type="predicted"/>
<feature type="domain" description="USP" evidence="1">
    <location>
        <begin position="171"/>
        <end position="451"/>
    </location>
</feature>
<dbReference type="GO" id="GO:0005634">
    <property type="term" value="C:nucleus"/>
    <property type="evidence" value="ECO:0007669"/>
    <property type="project" value="TreeGrafter"/>
</dbReference>
<comment type="caution">
    <text evidence="2">The sequence shown here is derived from an EMBL/GenBank/DDBJ whole genome shotgun (WGS) entry which is preliminary data.</text>
</comment>
<dbReference type="GO" id="GO:0016579">
    <property type="term" value="P:protein deubiquitination"/>
    <property type="evidence" value="ECO:0007669"/>
    <property type="project" value="InterPro"/>
</dbReference>
<evidence type="ECO:0000313" key="2">
    <source>
        <dbReference type="EMBL" id="CAD8142285.1"/>
    </source>
</evidence>
<evidence type="ECO:0000259" key="1">
    <source>
        <dbReference type="PROSITE" id="PS50235"/>
    </source>
</evidence>
<dbReference type="EMBL" id="CAJJDO010000011">
    <property type="protein sequence ID" value="CAD8142285.1"/>
    <property type="molecule type" value="Genomic_DNA"/>
</dbReference>
<dbReference type="OrthoDB" id="420187at2759"/>
<accession>A0A8S1SNI7</accession>
<sequence>MIPLISSITNNQNFEDENEHKSLHVPLFPNKKKPLNDTQLKLSIKSSSLTYLRFQFKTILESNKRKRELEILILKDLMKVKTQTQYYGISQIWIQQYNHYLYNNGQKPDNLNNTNSLNYAVVNHAVWQFLKEEYNGFPEIICEPNYSRNNKKKQNLKNLSKGINPKILSYPTMKFHQQDSKMIHIIATCMQVCKAYQYVLRIITQKNNNNLNSIQKNKFISSYYELIQQIKSTNSPFKLNSLQSLINNQFHSKFQHDCHEFLLYLLGQIEDEIFKFYENTESNFINPIQQIFKGNLKSTIKSSVCQHKINQIEPFLILSLAISHLDSLESSLNDFFKEEFLRDYFCPRCKANCIKKLEILFTPQILIFQFTPTCVTNIKTITYPMDDMHFLNKTYRLKAFGVHIGTLQQGHYFSFGKRQHQWFLFNDEILRSSSKSQVLEQNAYILFYQINDIV</sequence>
<dbReference type="GO" id="GO:0005829">
    <property type="term" value="C:cytosol"/>
    <property type="evidence" value="ECO:0007669"/>
    <property type="project" value="TreeGrafter"/>
</dbReference>
<dbReference type="InterPro" id="IPR018200">
    <property type="entry name" value="USP_CS"/>
</dbReference>
<gene>
    <name evidence="2" type="ORF">PPENT_87.1.T0110063</name>
</gene>
<keyword evidence="3" id="KW-1185">Reference proteome</keyword>
<dbReference type="PANTHER" id="PTHR24006">
    <property type="entry name" value="UBIQUITIN CARBOXYL-TERMINAL HYDROLASE"/>
    <property type="match status" value="1"/>
</dbReference>
<dbReference type="InterPro" id="IPR001394">
    <property type="entry name" value="Peptidase_C19_UCH"/>
</dbReference>
<dbReference type="PROSITE" id="PS50235">
    <property type="entry name" value="USP_3"/>
    <property type="match status" value="1"/>
</dbReference>
<dbReference type="InterPro" id="IPR028889">
    <property type="entry name" value="USP"/>
</dbReference>
<dbReference type="GO" id="GO:0004843">
    <property type="term" value="F:cysteine-type deubiquitinase activity"/>
    <property type="evidence" value="ECO:0007669"/>
    <property type="project" value="InterPro"/>
</dbReference>
<dbReference type="Proteomes" id="UP000689195">
    <property type="component" value="Unassembled WGS sequence"/>
</dbReference>
<protein>
    <recommendedName>
        <fullName evidence="1">USP domain-containing protein</fullName>
    </recommendedName>
</protein>
<dbReference type="PROSITE" id="PS00973">
    <property type="entry name" value="USP_2"/>
    <property type="match status" value="1"/>
</dbReference>